<gene>
    <name evidence="2" type="ORF">PIB30_043097</name>
</gene>
<sequence length="108" mass="12806">MREKEKSKVLKTGPVIEPLMLLVHLSNRSVSERDERSRDGRRRRTSSDGQNEKVQVRTSKTNEQGQRLRQMNSYGRHDDGSSQRRRVGDDTEREGGSWWLERRRWRLG</sequence>
<organism evidence="2 3">
    <name type="scientific">Stylosanthes scabra</name>
    <dbReference type="NCBI Taxonomy" id="79078"/>
    <lineage>
        <taxon>Eukaryota</taxon>
        <taxon>Viridiplantae</taxon>
        <taxon>Streptophyta</taxon>
        <taxon>Embryophyta</taxon>
        <taxon>Tracheophyta</taxon>
        <taxon>Spermatophyta</taxon>
        <taxon>Magnoliopsida</taxon>
        <taxon>eudicotyledons</taxon>
        <taxon>Gunneridae</taxon>
        <taxon>Pentapetalae</taxon>
        <taxon>rosids</taxon>
        <taxon>fabids</taxon>
        <taxon>Fabales</taxon>
        <taxon>Fabaceae</taxon>
        <taxon>Papilionoideae</taxon>
        <taxon>50 kb inversion clade</taxon>
        <taxon>dalbergioids sensu lato</taxon>
        <taxon>Dalbergieae</taxon>
        <taxon>Pterocarpus clade</taxon>
        <taxon>Stylosanthes</taxon>
    </lineage>
</organism>
<comment type="caution">
    <text evidence="2">The sequence shown here is derived from an EMBL/GenBank/DDBJ whole genome shotgun (WGS) entry which is preliminary data.</text>
</comment>
<feature type="region of interest" description="Disordered" evidence="1">
    <location>
        <begin position="26"/>
        <end position="94"/>
    </location>
</feature>
<evidence type="ECO:0000256" key="1">
    <source>
        <dbReference type="SAM" id="MobiDB-lite"/>
    </source>
</evidence>
<protein>
    <submittedName>
        <fullName evidence="2">Uncharacterized protein</fullName>
    </submittedName>
</protein>
<accession>A0ABU6UE71</accession>
<dbReference type="Proteomes" id="UP001341840">
    <property type="component" value="Unassembled WGS sequence"/>
</dbReference>
<name>A0ABU6UE71_9FABA</name>
<feature type="compositionally biased region" description="Polar residues" evidence="1">
    <location>
        <begin position="56"/>
        <end position="73"/>
    </location>
</feature>
<proteinExistence type="predicted"/>
<evidence type="ECO:0000313" key="2">
    <source>
        <dbReference type="EMBL" id="MED6159526.1"/>
    </source>
</evidence>
<dbReference type="EMBL" id="JASCZI010121078">
    <property type="protein sequence ID" value="MED6159526.1"/>
    <property type="molecule type" value="Genomic_DNA"/>
</dbReference>
<feature type="compositionally biased region" description="Basic and acidic residues" evidence="1">
    <location>
        <begin position="75"/>
        <end position="94"/>
    </location>
</feature>
<evidence type="ECO:0000313" key="3">
    <source>
        <dbReference type="Proteomes" id="UP001341840"/>
    </source>
</evidence>
<keyword evidence="3" id="KW-1185">Reference proteome</keyword>
<reference evidence="2 3" key="1">
    <citation type="journal article" date="2023" name="Plants (Basel)">
        <title>Bridging the Gap: Combining Genomics and Transcriptomics Approaches to Understand Stylosanthes scabra, an Orphan Legume from the Brazilian Caatinga.</title>
        <authorList>
            <person name="Ferreira-Neto J.R.C."/>
            <person name="da Silva M.D."/>
            <person name="Binneck E."/>
            <person name="de Melo N.F."/>
            <person name="da Silva R.H."/>
            <person name="de Melo A.L.T.M."/>
            <person name="Pandolfi V."/>
            <person name="Bustamante F.O."/>
            <person name="Brasileiro-Vidal A.C."/>
            <person name="Benko-Iseppon A.M."/>
        </authorList>
    </citation>
    <scope>NUCLEOTIDE SEQUENCE [LARGE SCALE GENOMIC DNA]</scope>
    <source>
        <tissue evidence="2">Leaves</tissue>
    </source>
</reference>